<dbReference type="PROSITE" id="PS51387">
    <property type="entry name" value="FAD_PCMH"/>
    <property type="match status" value="1"/>
</dbReference>
<dbReference type="GO" id="GO:0071949">
    <property type="term" value="F:FAD binding"/>
    <property type="evidence" value="ECO:0007669"/>
    <property type="project" value="InterPro"/>
</dbReference>
<protein>
    <submittedName>
        <fullName evidence="4">FAD binding domain protein</fullName>
    </submittedName>
</protein>
<keyword evidence="1" id="KW-0285">Flavoprotein</keyword>
<dbReference type="PANTHER" id="PTHR42934:SF2">
    <property type="entry name" value="GLYCOLATE OXIDASE SUBUNIT GLCD"/>
    <property type="match status" value="1"/>
</dbReference>
<dbReference type="Proteomes" id="UP000005481">
    <property type="component" value="Unassembled WGS sequence"/>
</dbReference>
<dbReference type="HOGENOM" id="CLU_017779_5_3_9"/>
<evidence type="ECO:0000256" key="1">
    <source>
        <dbReference type="ARBA" id="ARBA00022630"/>
    </source>
</evidence>
<proteinExistence type="predicted"/>
<dbReference type="InterPro" id="IPR016169">
    <property type="entry name" value="FAD-bd_PCMH_sub2"/>
</dbReference>
<dbReference type="PANTHER" id="PTHR42934">
    <property type="entry name" value="GLYCOLATE OXIDASE SUBUNIT GLCD"/>
    <property type="match status" value="1"/>
</dbReference>
<dbReference type="InterPro" id="IPR051914">
    <property type="entry name" value="FAD-linked_OxidoTrans_Type4"/>
</dbReference>
<organism evidence="4 5">
    <name type="scientific">Anaeroglobus geminatus F0357</name>
    <dbReference type="NCBI Taxonomy" id="861450"/>
    <lineage>
        <taxon>Bacteria</taxon>
        <taxon>Bacillati</taxon>
        <taxon>Bacillota</taxon>
        <taxon>Negativicutes</taxon>
        <taxon>Veillonellales</taxon>
        <taxon>Veillonellaceae</taxon>
        <taxon>Anaeroglobus</taxon>
    </lineage>
</organism>
<reference evidence="4 5" key="1">
    <citation type="submission" date="2011-08" db="EMBL/GenBank/DDBJ databases">
        <authorList>
            <person name="Weinstock G."/>
            <person name="Sodergren E."/>
            <person name="Clifton S."/>
            <person name="Fulton L."/>
            <person name="Fulton B."/>
            <person name="Courtney L."/>
            <person name="Fronick C."/>
            <person name="Harrison M."/>
            <person name="Strong C."/>
            <person name="Farmer C."/>
            <person name="Delahaunty K."/>
            <person name="Markovic C."/>
            <person name="Hall O."/>
            <person name="Minx P."/>
            <person name="Tomlinson C."/>
            <person name="Mitreva M."/>
            <person name="Hou S."/>
            <person name="Chen J."/>
            <person name="Wollam A."/>
            <person name="Pepin K.H."/>
            <person name="Johnson M."/>
            <person name="Bhonagiri V."/>
            <person name="Zhang X."/>
            <person name="Suruliraj S."/>
            <person name="Warren W."/>
            <person name="Chinwalla A."/>
            <person name="Mardis E.R."/>
            <person name="Wilson R.K."/>
        </authorList>
    </citation>
    <scope>NUCLEOTIDE SEQUENCE [LARGE SCALE GENOMIC DNA]</scope>
    <source>
        <strain evidence="4 5">F0357</strain>
    </source>
</reference>
<evidence type="ECO:0000259" key="3">
    <source>
        <dbReference type="PROSITE" id="PS51387"/>
    </source>
</evidence>
<dbReference type="EMBL" id="AGCJ01000081">
    <property type="protein sequence ID" value="EHM38391.1"/>
    <property type="molecule type" value="Genomic_DNA"/>
</dbReference>
<dbReference type="AlphaFoldDB" id="G9YJJ2"/>
<gene>
    <name evidence="4" type="ORF">HMPREF0080_01844</name>
</gene>
<dbReference type="GO" id="GO:0016491">
    <property type="term" value="F:oxidoreductase activity"/>
    <property type="evidence" value="ECO:0007669"/>
    <property type="project" value="UniProtKB-KW"/>
</dbReference>
<dbReference type="Pfam" id="PF01565">
    <property type="entry name" value="FAD_binding_4"/>
    <property type="match status" value="1"/>
</dbReference>
<dbReference type="Gene3D" id="3.30.465.10">
    <property type="match status" value="1"/>
</dbReference>
<dbReference type="InterPro" id="IPR016166">
    <property type="entry name" value="FAD-bd_PCMH"/>
</dbReference>
<dbReference type="InterPro" id="IPR036318">
    <property type="entry name" value="FAD-bd_PCMH-like_sf"/>
</dbReference>
<dbReference type="SUPFAM" id="SSF56176">
    <property type="entry name" value="FAD-binding/transporter-associated domain-like"/>
    <property type="match status" value="1"/>
</dbReference>
<evidence type="ECO:0000256" key="2">
    <source>
        <dbReference type="ARBA" id="ARBA00023002"/>
    </source>
</evidence>
<sequence>MQYNPVTEEVLTALREALGEQYVKTDPQVLSAYKEEESLTPSFWGTPEAVVLPADPEEVGEVMKIANRYKIPVTPRSAGTSVSCGAVPAYKGIVLPMERMNKILEFNEDGMYMVVEAGVRTVDIQNLAKSKHLMYAGDPCSADSCLIGDNLATNAGGNKAVRYGTTRHQVYAGGSRLADRENNDLRGAPEKVFYRLLP</sequence>
<keyword evidence="5" id="KW-1185">Reference proteome</keyword>
<evidence type="ECO:0000313" key="4">
    <source>
        <dbReference type="EMBL" id="EHM38391.1"/>
    </source>
</evidence>
<dbReference type="InterPro" id="IPR006094">
    <property type="entry name" value="Oxid_FAD_bind_N"/>
</dbReference>
<dbReference type="eggNOG" id="COG0277">
    <property type="taxonomic scope" value="Bacteria"/>
</dbReference>
<accession>G9YJJ2</accession>
<evidence type="ECO:0000313" key="5">
    <source>
        <dbReference type="Proteomes" id="UP000005481"/>
    </source>
</evidence>
<dbReference type="STRING" id="861450.HMPREF0080_01844"/>
<name>G9YJJ2_9FIRM</name>
<comment type="caution">
    <text evidence="4">The sequence shown here is derived from an EMBL/GenBank/DDBJ whole genome shotgun (WGS) entry which is preliminary data.</text>
</comment>
<keyword evidence="2" id="KW-0560">Oxidoreductase</keyword>
<feature type="domain" description="FAD-binding PCMH-type" evidence="3">
    <location>
        <begin position="43"/>
        <end position="198"/>
    </location>
</feature>
<dbReference type="PATRIC" id="fig|861450.3.peg.1703"/>